<sequence>MKLRKATKASLLDLDDPLATNSDDSEYDCLSDIAEEDEEDIESEESEDVDDTEENVAARALKQDIEDDIRAGILNRVAHDAVSGQRLSWSESDSDPQDIRYTERLYDDGREQEKGAEHQQQQDEWEEDGEDKDDGLDEVDDEGGAVNPFAILALLVWSDSEEGQAMRLTPSPHDSTAGIDSTEEDSECEGRVGMDRDVQCQYSHADRGKQRQDCGDGGCGATAAVAATVATATPATEPQPQPSEFVDLGPRGLPHTKGGEDESQGSAYGDGEESDAQEGDEECSTPECWLCYGGGRVALHINAATVNGSEDGGGGQPRGSSSGVVTTTAPGTASCAEGTCRGGGNDTEDELAMPCRICSGGLRYIHRGCFQRWLDISWAIACPNCRTLYDSAALEAVSRRPCVPSMLLAAWPGDLRQPLPLGAQVYFCIGGAVELSMLCEGFTAGKLLRRIRFLVDDIAAAGVDGGMGLMGPDGCVVQLPSFEVTGLTLDTEGMRSRDSGGERPTLMDLSPMMPDRDEEFDLDWHRYYQREQRMLEMLRNAVMPDVIERRLQRQTGVETHRGRSSVMTAADHRARSRMEQQRLAAGLHFQQRNQQRHAHERGQRAALGGPRGGGGRRRG</sequence>
<keyword evidence="1" id="KW-0479">Metal-binding</keyword>
<evidence type="ECO:0000313" key="7">
    <source>
        <dbReference type="Proteomes" id="UP000747399"/>
    </source>
</evidence>
<feature type="compositionally biased region" description="Acidic residues" evidence="4">
    <location>
        <begin position="270"/>
        <end position="280"/>
    </location>
</feature>
<dbReference type="Gene3D" id="3.30.40.10">
    <property type="entry name" value="Zinc/RING finger domain, C3HC4 (zinc finger)"/>
    <property type="match status" value="1"/>
</dbReference>
<feature type="compositionally biased region" description="Acidic residues" evidence="4">
    <location>
        <begin position="123"/>
        <end position="143"/>
    </location>
</feature>
<gene>
    <name evidence="6" type="ORF">Vafri_16271</name>
</gene>
<feature type="region of interest" description="Disordered" evidence="4">
    <location>
        <begin position="231"/>
        <end position="280"/>
    </location>
</feature>
<organism evidence="6 7">
    <name type="scientific">Volvox africanus</name>
    <dbReference type="NCBI Taxonomy" id="51714"/>
    <lineage>
        <taxon>Eukaryota</taxon>
        <taxon>Viridiplantae</taxon>
        <taxon>Chlorophyta</taxon>
        <taxon>core chlorophytes</taxon>
        <taxon>Chlorophyceae</taxon>
        <taxon>CS clade</taxon>
        <taxon>Chlamydomonadales</taxon>
        <taxon>Volvocaceae</taxon>
        <taxon>Volvox</taxon>
    </lineage>
</organism>
<dbReference type="EMBL" id="BNCO01000048">
    <property type="protein sequence ID" value="GIL61895.1"/>
    <property type="molecule type" value="Genomic_DNA"/>
</dbReference>
<feature type="region of interest" description="Disordered" evidence="4">
    <location>
        <begin position="81"/>
        <end position="144"/>
    </location>
</feature>
<evidence type="ECO:0000256" key="1">
    <source>
        <dbReference type="ARBA" id="ARBA00022723"/>
    </source>
</evidence>
<keyword evidence="3" id="KW-0862">Zinc</keyword>
<reference evidence="6" key="1">
    <citation type="journal article" date="2021" name="Proc. Natl. Acad. Sci. U.S.A.">
        <title>Three genomes in the algal genus Volvox reveal the fate of a haploid sex-determining region after a transition to homothallism.</title>
        <authorList>
            <person name="Yamamoto K."/>
            <person name="Hamaji T."/>
            <person name="Kawai-Toyooka H."/>
            <person name="Matsuzaki R."/>
            <person name="Takahashi F."/>
            <person name="Nishimura Y."/>
            <person name="Kawachi M."/>
            <person name="Noguchi H."/>
            <person name="Minakuchi Y."/>
            <person name="Umen J.G."/>
            <person name="Toyoda A."/>
            <person name="Nozaki H."/>
        </authorList>
    </citation>
    <scope>NUCLEOTIDE SEQUENCE</scope>
    <source>
        <strain evidence="6">NIES-3780</strain>
    </source>
</reference>
<evidence type="ECO:0000313" key="6">
    <source>
        <dbReference type="EMBL" id="GIL61895.1"/>
    </source>
</evidence>
<evidence type="ECO:0000256" key="2">
    <source>
        <dbReference type="ARBA" id="ARBA00022771"/>
    </source>
</evidence>
<name>A0A8J4BHV5_9CHLO</name>
<feature type="region of interest" description="Disordered" evidence="4">
    <location>
        <begin position="590"/>
        <end position="619"/>
    </location>
</feature>
<dbReference type="AlphaFoldDB" id="A0A8J4BHV5"/>
<evidence type="ECO:0000256" key="4">
    <source>
        <dbReference type="SAM" id="MobiDB-lite"/>
    </source>
</evidence>
<evidence type="ECO:0000259" key="5">
    <source>
        <dbReference type="SMART" id="SM00744"/>
    </source>
</evidence>
<proteinExistence type="predicted"/>
<evidence type="ECO:0000256" key="3">
    <source>
        <dbReference type="ARBA" id="ARBA00022833"/>
    </source>
</evidence>
<dbReference type="Proteomes" id="UP000747399">
    <property type="component" value="Unassembled WGS sequence"/>
</dbReference>
<keyword evidence="7" id="KW-1185">Reference proteome</keyword>
<feature type="region of interest" description="Disordered" evidence="4">
    <location>
        <begin position="163"/>
        <end position="193"/>
    </location>
</feature>
<feature type="domain" description="RING-CH-type" evidence="5">
    <location>
        <begin position="340"/>
        <end position="386"/>
    </location>
</feature>
<feature type="compositionally biased region" description="Basic and acidic residues" evidence="4">
    <location>
        <begin position="97"/>
        <end position="121"/>
    </location>
</feature>
<dbReference type="SUPFAM" id="SSF57850">
    <property type="entry name" value="RING/U-box"/>
    <property type="match status" value="1"/>
</dbReference>
<comment type="caution">
    <text evidence="6">The sequence shown here is derived from an EMBL/GenBank/DDBJ whole genome shotgun (WGS) entry which is preliminary data.</text>
</comment>
<keyword evidence="2" id="KW-0863">Zinc-finger</keyword>
<protein>
    <recommendedName>
        <fullName evidence="5">RING-CH-type domain-containing protein</fullName>
    </recommendedName>
</protein>
<feature type="region of interest" description="Disordered" evidence="4">
    <location>
        <begin position="308"/>
        <end position="329"/>
    </location>
</feature>
<accession>A0A8J4BHV5</accession>
<dbReference type="SMART" id="SM00744">
    <property type="entry name" value="RINGv"/>
    <property type="match status" value="1"/>
</dbReference>
<feature type="compositionally biased region" description="Acidic residues" evidence="4">
    <location>
        <begin position="23"/>
        <end position="54"/>
    </location>
</feature>
<dbReference type="InterPro" id="IPR013083">
    <property type="entry name" value="Znf_RING/FYVE/PHD"/>
</dbReference>
<dbReference type="GO" id="GO:0008270">
    <property type="term" value="F:zinc ion binding"/>
    <property type="evidence" value="ECO:0007669"/>
    <property type="project" value="UniProtKB-KW"/>
</dbReference>
<dbReference type="InterPro" id="IPR011016">
    <property type="entry name" value="Znf_RING-CH"/>
</dbReference>
<feature type="region of interest" description="Disordered" evidence="4">
    <location>
        <begin position="1"/>
        <end position="54"/>
    </location>
</feature>
<dbReference type="Pfam" id="PF12906">
    <property type="entry name" value="RINGv"/>
    <property type="match status" value="1"/>
</dbReference>